<dbReference type="PANTHER" id="PTHR21255:SF4">
    <property type="entry name" value="DYNEIN LIGHT CHAIN TCTEX-TYPE"/>
    <property type="match status" value="1"/>
</dbReference>
<dbReference type="GO" id="GO:0045505">
    <property type="term" value="F:dynein intermediate chain binding"/>
    <property type="evidence" value="ECO:0007669"/>
    <property type="project" value="TreeGrafter"/>
</dbReference>
<protein>
    <recommendedName>
        <fullName evidence="3">Dynein light chain</fullName>
    </recommendedName>
</protein>
<dbReference type="Gene3D" id="3.30.1140.40">
    <property type="entry name" value="Tctex-1"/>
    <property type="match status" value="1"/>
</dbReference>
<evidence type="ECO:0000313" key="2">
    <source>
        <dbReference type="Proteomes" id="UP001230188"/>
    </source>
</evidence>
<dbReference type="InterPro" id="IPR005334">
    <property type="entry name" value="Tctex-1-like"/>
</dbReference>
<comment type="caution">
    <text evidence="1">The sequence shown here is derived from an EMBL/GenBank/DDBJ whole genome shotgun (WGS) entry which is preliminary data.</text>
</comment>
<reference evidence="1" key="1">
    <citation type="submission" date="2023-01" db="EMBL/GenBank/DDBJ databases">
        <title>Metagenome sequencing of chrysophaentin producing Chrysophaeum taylorii.</title>
        <authorList>
            <person name="Davison J."/>
            <person name="Bewley C."/>
        </authorList>
    </citation>
    <scope>NUCLEOTIDE SEQUENCE</scope>
    <source>
        <strain evidence="1">NIES-1699</strain>
    </source>
</reference>
<keyword evidence="2" id="KW-1185">Reference proteome</keyword>
<accession>A0AAD7XRQ7</accession>
<proteinExistence type="predicted"/>
<gene>
    <name evidence="1" type="ORF">CTAYLR_006145</name>
</gene>
<dbReference type="Proteomes" id="UP001230188">
    <property type="component" value="Unassembled WGS sequence"/>
</dbReference>
<dbReference type="GO" id="GO:0005737">
    <property type="term" value="C:cytoplasm"/>
    <property type="evidence" value="ECO:0007669"/>
    <property type="project" value="TreeGrafter"/>
</dbReference>
<sequence length="122" mass="13742">MNTSDNDDDEKHNDDVIEFSRVKARAEAALRDACAKLLEGKTYEMRYQTRWTDTITQSALDNLQALVPNFKFMVSCVLMQRRGTRLHSETVAFWDASTDGCCAVTWESPSVVCIVNAFALAL</sequence>
<dbReference type="Pfam" id="PF03645">
    <property type="entry name" value="Tctex-1"/>
    <property type="match status" value="1"/>
</dbReference>
<dbReference type="InterPro" id="IPR038586">
    <property type="entry name" value="Tctex-1-like_sf"/>
</dbReference>
<organism evidence="1 2">
    <name type="scientific">Chrysophaeum taylorii</name>
    <dbReference type="NCBI Taxonomy" id="2483200"/>
    <lineage>
        <taxon>Eukaryota</taxon>
        <taxon>Sar</taxon>
        <taxon>Stramenopiles</taxon>
        <taxon>Ochrophyta</taxon>
        <taxon>Pelagophyceae</taxon>
        <taxon>Pelagomonadales</taxon>
        <taxon>Pelagomonadaceae</taxon>
        <taxon>Chrysophaeum</taxon>
    </lineage>
</organism>
<dbReference type="GO" id="GO:0005868">
    <property type="term" value="C:cytoplasmic dynein complex"/>
    <property type="evidence" value="ECO:0007669"/>
    <property type="project" value="TreeGrafter"/>
</dbReference>
<dbReference type="GO" id="GO:0007018">
    <property type="term" value="P:microtubule-based movement"/>
    <property type="evidence" value="ECO:0007669"/>
    <property type="project" value="TreeGrafter"/>
</dbReference>
<dbReference type="CDD" id="cd21455">
    <property type="entry name" value="DLC-like_DYNLT1_DYNLT3"/>
    <property type="match status" value="1"/>
</dbReference>
<dbReference type="PANTHER" id="PTHR21255">
    <property type="entry name" value="T-COMPLEX-ASSOCIATED-TESTIS-EXPRESSED 1/ DYNEIN LIGHT CHAIN"/>
    <property type="match status" value="1"/>
</dbReference>
<dbReference type="EMBL" id="JAQMWT010000027">
    <property type="protein sequence ID" value="KAJ8613606.1"/>
    <property type="molecule type" value="Genomic_DNA"/>
</dbReference>
<evidence type="ECO:0000313" key="1">
    <source>
        <dbReference type="EMBL" id="KAJ8613606.1"/>
    </source>
</evidence>
<evidence type="ECO:0008006" key="3">
    <source>
        <dbReference type="Google" id="ProtNLM"/>
    </source>
</evidence>
<dbReference type="AlphaFoldDB" id="A0AAD7XRQ7"/>
<name>A0AAD7XRQ7_9STRA</name>